<keyword evidence="1" id="KW-0285">Flavoprotein</keyword>
<dbReference type="Gene3D" id="3.40.50.360">
    <property type="match status" value="1"/>
</dbReference>
<evidence type="ECO:0000256" key="4">
    <source>
        <dbReference type="SAM" id="MobiDB-lite"/>
    </source>
</evidence>
<comment type="caution">
    <text evidence="6">The sequence shown here is derived from an EMBL/GenBank/DDBJ whole genome shotgun (WGS) entry which is preliminary data.</text>
</comment>
<dbReference type="Pfam" id="PF03358">
    <property type="entry name" value="FMN_red"/>
    <property type="match status" value="1"/>
</dbReference>
<proteinExistence type="predicted"/>
<accession>A0ABV1KGU0</accession>
<dbReference type="InterPro" id="IPR051814">
    <property type="entry name" value="NAD(P)H-dep_FMN_reductase"/>
</dbReference>
<evidence type="ECO:0000313" key="7">
    <source>
        <dbReference type="Proteomes" id="UP001494902"/>
    </source>
</evidence>
<dbReference type="PANTHER" id="PTHR43408">
    <property type="entry name" value="FMN REDUCTASE (NADPH)"/>
    <property type="match status" value="1"/>
</dbReference>
<organism evidence="6 7">
    <name type="scientific">Pseudonocardia nematodicida</name>
    <dbReference type="NCBI Taxonomy" id="1206997"/>
    <lineage>
        <taxon>Bacteria</taxon>
        <taxon>Bacillati</taxon>
        <taxon>Actinomycetota</taxon>
        <taxon>Actinomycetes</taxon>
        <taxon>Pseudonocardiales</taxon>
        <taxon>Pseudonocardiaceae</taxon>
        <taxon>Pseudonocardia</taxon>
    </lineage>
</organism>
<name>A0ABV1KGU0_9PSEU</name>
<evidence type="ECO:0000256" key="1">
    <source>
        <dbReference type="ARBA" id="ARBA00022630"/>
    </source>
</evidence>
<dbReference type="InterPro" id="IPR005025">
    <property type="entry name" value="FMN_Rdtase-like_dom"/>
</dbReference>
<feature type="domain" description="NADPH-dependent FMN reductase-like" evidence="5">
    <location>
        <begin position="39"/>
        <end position="130"/>
    </location>
</feature>
<feature type="region of interest" description="Disordered" evidence="4">
    <location>
        <begin position="1"/>
        <end position="43"/>
    </location>
</feature>
<dbReference type="PANTHER" id="PTHR43408:SF1">
    <property type="entry name" value="FMN REDUCTASE (NADPH)"/>
    <property type="match status" value="1"/>
</dbReference>
<sequence>MPAVVEHRPHRVRHGAAPRRHPGHDRLGVGRGEEPDPQPDADDAVDTALERVRASAVTVFACPTYKGTYTGLLKLFLDRIPGGDGLAGVVAAPLMLGAGPDHALAPDLTLRPVLFTLGATCALPGLYLIDSA</sequence>
<keyword evidence="2" id="KW-0288">FMN</keyword>
<dbReference type="EMBL" id="JBEDNQ010000011">
    <property type="protein sequence ID" value="MEQ3553679.1"/>
    <property type="molecule type" value="Genomic_DNA"/>
</dbReference>
<evidence type="ECO:0000256" key="3">
    <source>
        <dbReference type="ARBA" id="ARBA00023002"/>
    </source>
</evidence>
<dbReference type="SUPFAM" id="SSF52218">
    <property type="entry name" value="Flavoproteins"/>
    <property type="match status" value="1"/>
</dbReference>
<keyword evidence="7" id="KW-1185">Reference proteome</keyword>
<evidence type="ECO:0000313" key="6">
    <source>
        <dbReference type="EMBL" id="MEQ3553679.1"/>
    </source>
</evidence>
<dbReference type="RefSeq" id="WP_349300855.1">
    <property type="nucleotide sequence ID" value="NZ_JBEDNQ010000011.1"/>
</dbReference>
<reference evidence="6 7" key="1">
    <citation type="submission" date="2024-03" db="EMBL/GenBank/DDBJ databases">
        <title>Draft genome sequence of Pseudonocardia nematodicida JCM 31783.</title>
        <authorList>
            <person name="Butdee W."/>
            <person name="Duangmal K."/>
        </authorList>
    </citation>
    <scope>NUCLEOTIDE SEQUENCE [LARGE SCALE GENOMIC DNA]</scope>
    <source>
        <strain evidence="6 7">JCM 31783</strain>
    </source>
</reference>
<gene>
    <name evidence="6" type="ORF">WIS52_24670</name>
</gene>
<evidence type="ECO:0000256" key="2">
    <source>
        <dbReference type="ARBA" id="ARBA00022643"/>
    </source>
</evidence>
<feature type="compositionally biased region" description="Basic residues" evidence="4">
    <location>
        <begin position="8"/>
        <end position="23"/>
    </location>
</feature>
<dbReference type="Proteomes" id="UP001494902">
    <property type="component" value="Unassembled WGS sequence"/>
</dbReference>
<protein>
    <submittedName>
        <fullName evidence="6">NAD(P)H-dependent oxidoreductase</fullName>
    </submittedName>
</protein>
<feature type="compositionally biased region" description="Basic and acidic residues" evidence="4">
    <location>
        <begin position="24"/>
        <end position="34"/>
    </location>
</feature>
<dbReference type="InterPro" id="IPR029039">
    <property type="entry name" value="Flavoprotein-like_sf"/>
</dbReference>
<keyword evidence="3" id="KW-0560">Oxidoreductase</keyword>
<evidence type="ECO:0000259" key="5">
    <source>
        <dbReference type="Pfam" id="PF03358"/>
    </source>
</evidence>